<dbReference type="AlphaFoldDB" id="A0AAD9GBA0"/>
<evidence type="ECO:0000313" key="2">
    <source>
        <dbReference type="Proteomes" id="UP001259832"/>
    </source>
</evidence>
<evidence type="ECO:0000313" key="1">
    <source>
        <dbReference type="EMBL" id="KAK1935235.1"/>
    </source>
</evidence>
<comment type="caution">
    <text evidence="1">The sequence shown here is derived from an EMBL/GenBank/DDBJ whole genome shotgun (WGS) entry which is preliminary data.</text>
</comment>
<organism evidence="1 2">
    <name type="scientific">Phytophthora citrophthora</name>
    <dbReference type="NCBI Taxonomy" id="4793"/>
    <lineage>
        <taxon>Eukaryota</taxon>
        <taxon>Sar</taxon>
        <taxon>Stramenopiles</taxon>
        <taxon>Oomycota</taxon>
        <taxon>Peronosporomycetes</taxon>
        <taxon>Peronosporales</taxon>
        <taxon>Peronosporaceae</taxon>
        <taxon>Phytophthora</taxon>
    </lineage>
</organism>
<dbReference type="EMBL" id="JASMQC010000024">
    <property type="protein sequence ID" value="KAK1935235.1"/>
    <property type="molecule type" value="Genomic_DNA"/>
</dbReference>
<name>A0AAD9GBA0_9STRA</name>
<gene>
    <name evidence="1" type="ORF">P3T76_011001</name>
</gene>
<proteinExistence type="predicted"/>
<sequence length="93" mass="10609">MEALLLGTSYKAEKLELGNVMDAKVNLMDGHSGQLSEQRTFELYLDANGLRKDNKRWKCRSVMPPPQEDLLLHLTMTRVPMFNEPLCTVMSVI</sequence>
<protein>
    <submittedName>
        <fullName evidence="1">Uncharacterized protein</fullName>
    </submittedName>
</protein>
<keyword evidence="2" id="KW-1185">Reference proteome</keyword>
<reference evidence="1" key="1">
    <citation type="submission" date="2023-08" db="EMBL/GenBank/DDBJ databases">
        <title>Reference Genome Resource for the Citrus Pathogen Phytophthora citrophthora.</title>
        <authorList>
            <person name="Moller H."/>
            <person name="Coetzee B."/>
            <person name="Rose L.J."/>
            <person name="Van Niekerk J.M."/>
        </authorList>
    </citation>
    <scope>NUCLEOTIDE SEQUENCE</scope>
    <source>
        <strain evidence="1">STE-U-9442</strain>
    </source>
</reference>
<dbReference type="Proteomes" id="UP001259832">
    <property type="component" value="Unassembled WGS sequence"/>
</dbReference>
<accession>A0AAD9GBA0</accession>